<keyword evidence="3" id="KW-0444">Lipid biosynthesis</keyword>
<evidence type="ECO:0000256" key="7">
    <source>
        <dbReference type="ARBA" id="ARBA00022777"/>
    </source>
</evidence>
<dbReference type="EMBL" id="UINC01011640">
    <property type="protein sequence ID" value="SVA51247.1"/>
    <property type="molecule type" value="Genomic_DNA"/>
</dbReference>
<proteinExistence type="inferred from homology"/>
<dbReference type="NCBIfam" id="TIGR00682">
    <property type="entry name" value="lpxK"/>
    <property type="match status" value="1"/>
</dbReference>
<dbReference type="GO" id="GO:0009245">
    <property type="term" value="P:lipid A biosynthetic process"/>
    <property type="evidence" value="ECO:0007669"/>
    <property type="project" value="UniProtKB-KW"/>
</dbReference>
<evidence type="ECO:0000256" key="4">
    <source>
        <dbReference type="ARBA" id="ARBA00022556"/>
    </source>
</evidence>
<keyword evidence="5" id="KW-0808">Transferase</keyword>
<evidence type="ECO:0000256" key="8">
    <source>
        <dbReference type="ARBA" id="ARBA00022840"/>
    </source>
</evidence>
<evidence type="ECO:0000256" key="3">
    <source>
        <dbReference type="ARBA" id="ARBA00022516"/>
    </source>
</evidence>
<evidence type="ECO:0000256" key="5">
    <source>
        <dbReference type="ARBA" id="ARBA00022679"/>
    </source>
</evidence>
<evidence type="ECO:0000256" key="9">
    <source>
        <dbReference type="ARBA" id="ARBA00023098"/>
    </source>
</evidence>
<evidence type="ECO:0000313" key="10">
    <source>
        <dbReference type="EMBL" id="SVA51247.1"/>
    </source>
</evidence>
<dbReference type="AlphaFoldDB" id="A0A381WH19"/>
<evidence type="ECO:0000256" key="6">
    <source>
        <dbReference type="ARBA" id="ARBA00022741"/>
    </source>
</evidence>
<sequence>MPISFFYQILISLKKLITIKKKFPIPIICVGNIYIGGTGKTPLAIKIFEILKELNKNPVIIKKSYKNHEDEISLIKNYGKILTSKKRADAINDAAEKKFNCAVLDDGYQDFEIEKNLNIICFNIDQKIGNGYTIPSGPLRQNLRSLKECNLILINGKKDVEFEQKLLKYNSKLIFFYYNYYAKNLLDLKNKKLIAFAGIGNPKNFFNFLKLNQLNIIKEISYPDHYQYTEKELDYLIELEKKYGAKLITTEKDSFRVNPFLRKKFIVVPIEVKFQDEKNFKDTIEKFIK</sequence>
<keyword evidence="9" id="KW-0443">Lipid metabolism</keyword>
<protein>
    <recommendedName>
        <fullName evidence="2">tetraacyldisaccharide 4'-kinase</fullName>
        <ecNumber evidence="2">2.7.1.130</ecNumber>
    </recommendedName>
</protein>
<comment type="pathway">
    <text evidence="1">Glycolipid biosynthesis; lipid IV(A) biosynthesis; lipid IV(A) from (3R)-3-hydroxytetradecanoyl-[acyl-carrier-protein] and UDP-N-acetyl-alpha-D-glucosamine: step 6/6.</text>
</comment>
<dbReference type="EC" id="2.7.1.130" evidence="2"/>
<evidence type="ECO:0000256" key="2">
    <source>
        <dbReference type="ARBA" id="ARBA00012071"/>
    </source>
</evidence>
<dbReference type="GO" id="GO:0009029">
    <property type="term" value="F:lipid-A 4'-kinase activity"/>
    <property type="evidence" value="ECO:0007669"/>
    <property type="project" value="UniProtKB-EC"/>
</dbReference>
<evidence type="ECO:0000256" key="1">
    <source>
        <dbReference type="ARBA" id="ARBA00004870"/>
    </source>
</evidence>
<dbReference type="HAMAP" id="MF_00409">
    <property type="entry name" value="LpxK"/>
    <property type="match status" value="1"/>
</dbReference>
<dbReference type="Pfam" id="PF02606">
    <property type="entry name" value="LpxK"/>
    <property type="match status" value="1"/>
</dbReference>
<accession>A0A381WH19</accession>
<gene>
    <name evidence="10" type="ORF">METZ01_LOCUS104101</name>
</gene>
<keyword evidence="4" id="KW-0441">Lipid A biosynthesis</keyword>
<dbReference type="UniPathway" id="UPA00359">
    <property type="reaction ID" value="UER00482"/>
</dbReference>
<organism evidence="10">
    <name type="scientific">marine metagenome</name>
    <dbReference type="NCBI Taxonomy" id="408172"/>
    <lineage>
        <taxon>unclassified sequences</taxon>
        <taxon>metagenomes</taxon>
        <taxon>ecological metagenomes</taxon>
    </lineage>
</organism>
<dbReference type="GO" id="GO:0005886">
    <property type="term" value="C:plasma membrane"/>
    <property type="evidence" value="ECO:0007669"/>
    <property type="project" value="TreeGrafter"/>
</dbReference>
<dbReference type="GO" id="GO:0005524">
    <property type="term" value="F:ATP binding"/>
    <property type="evidence" value="ECO:0007669"/>
    <property type="project" value="UniProtKB-KW"/>
</dbReference>
<reference evidence="10" key="1">
    <citation type="submission" date="2018-05" db="EMBL/GenBank/DDBJ databases">
        <authorList>
            <person name="Lanie J.A."/>
            <person name="Ng W.-L."/>
            <person name="Kazmierczak K.M."/>
            <person name="Andrzejewski T.M."/>
            <person name="Davidsen T.M."/>
            <person name="Wayne K.J."/>
            <person name="Tettelin H."/>
            <person name="Glass J.I."/>
            <person name="Rusch D."/>
            <person name="Podicherti R."/>
            <person name="Tsui H.-C.T."/>
            <person name="Winkler M.E."/>
        </authorList>
    </citation>
    <scope>NUCLEOTIDE SEQUENCE</scope>
</reference>
<name>A0A381WH19_9ZZZZ</name>
<keyword evidence="8" id="KW-0067">ATP-binding</keyword>
<dbReference type="GO" id="GO:0009244">
    <property type="term" value="P:lipopolysaccharide core region biosynthetic process"/>
    <property type="evidence" value="ECO:0007669"/>
    <property type="project" value="TreeGrafter"/>
</dbReference>
<keyword evidence="7" id="KW-0418">Kinase</keyword>
<dbReference type="PANTHER" id="PTHR42724:SF1">
    <property type="entry name" value="TETRAACYLDISACCHARIDE 4'-KINASE, MITOCHONDRIAL-RELATED"/>
    <property type="match status" value="1"/>
</dbReference>
<dbReference type="InterPro" id="IPR003758">
    <property type="entry name" value="LpxK"/>
</dbReference>
<keyword evidence="6" id="KW-0547">Nucleotide-binding</keyword>
<dbReference type="PANTHER" id="PTHR42724">
    <property type="entry name" value="TETRAACYLDISACCHARIDE 4'-KINASE"/>
    <property type="match status" value="1"/>
</dbReference>